<dbReference type="InterPro" id="IPR023632">
    <property type="entry name" value="ATP_synth_F1_gsu_CS"/>
</dbReference>
<evidence type="ECO:0000256" key="8">
    <source>
        <dbReference type="ARBA" id="ARBA00023310"/>
    </source>
</evidence>
<dbReference type="SUPFAM" id="SSF52943">
    <property type="entry name" value="ATP synthase (F1-ATPase), gamma subunit"/>
    <property type="match status" value="1"/>
</dbReference>
<dbReference type="FunCoup" id="D3BSK0">
    <property type="interactions" value="562"/>
</dbReference>
<evidence type="ECO:0000256" key="7">
    <source>
        <dbReference type="ARBA" id="ARBA00023196"/>
    </source>
</evidence>
<evidence type="ECO:0000256" key="6">
    <source>
        <dbReference type="ARBA" id="ARBA00023136"/>
    </source>
</evidence>
<evidence type="ECO:0000313" key="10">
    <source>
        <dbReference type="EMBL" id="EFA75465.1"/>
    </source>
</evidence>
<name>D3BSK0_HETP5</name>
<comment type="similarity">
    <text evidence="2 9">Belongs to the ATPase gamma chain family.</text>
</comment>
<dbReference type="PRINTS" id="PR00126">
    <property type="entry name" value="ATPASEGAMMA"/>
</dbReference>
<keyword evidence="6" id="KW-0472">Membrane</keyword>
<evidence type="ECO:0000256" key="3">
    <source>
        <dbReference type="ARBA" id="ARBA00022448"/>
    </source>
</evidence>
<dbReference type="PROSITE" id="PS00153">
    <property type="entry name" value="ATPASE_GAMMA"/>
    <property type="match status" value="1"/>
</dbReference>
<dbReference type="Pfam" id="PF00231">
    <property type="entry name" value="ATP-synt"/>
    <property type="match status" value="1"/>
</dbReference>
<keyword evidence="8 9" id="KW-0066">ATP synthesis</keyword>
<evidence type="ECO:0000256" key="2">
    <source>
        <dbReference type="ARBA" id="ARBA00007681"/>
    </source>
</evidence>
<reference evidence="10 11" key="1">
    <citation type="journal article" date="2011" name="Genome Res.">
        <title>Phylogeny-wide analysis of social amoeba genomes highlights ancient origins for complex intercellular communication.</title>
        <authorList>
            <person name="Heidel A.J."/>
            <person name="Lawal H.M."/>
            <person name="Felder M."/>
            <person name="Schilde C."/>
            <person name="Helps N.R."/>
            <person name="Tunggal B."/>
            <person name="Rivero F."/>
            <person name="John U."/>
            <person name="Schleicher M."/>
            <person name="Eichinger L."/>
            <person name="Platzer M."/>
            <person name="Noegel A.A."/>
            <person name="Schaap P."/>
            <person name="Gloeckner G."/>
        </authorList>
    </citation>
    <scope>NUCLEOTIDE SEQUENCE [LARGE SCALE GENOMIC DNA]</scope>
    <source>
        <strain evidence="11">ATCC 26659 / Pp 5 / PN500</strain>
    </source>
</reference>
<dbReference type="RefSeq" id="XP_020427599.1">
    <property type="nucleotide sequence ID" value="XM_020581729.1"/>
</dbReference>
<dbReference type="OMA" id="MQITSAM"/>
<accession>D3BSK0</accession>
<dbReference type="CDD" id="cd12151">
    <property type="entry name" value="F1-ATPase_gamma"/>
    <property type="match status" value="1"/>
</dbReference>
<gene>
    <name evidence="10" type="primary">atp5C1</name>
    <name evidence="10" type="ORF">PPL_10969</name>
</gene>
<dbReference type="PANTHER" id="PTHR11693:SF22">
    <property type="entry name" value="ATP SYNTHASE SUBUNIT GAMMA, MITOCHONDRIAL"/>
    <property type="match status" value="1"/>
</dbReference>
<dbReference type="InParanoid" id="D3BSK0"/>
<evidence type="ECO:0000256" key="1">
    <source>
        <dbReference type="ARBA" id="ARBA00004170"/>
    </source>
</evidence>
<evidence type="ECO:0000256" key="4">
    <source>
        <dbReference type="ARBA" id="ARBA00022781"/>
    </source>
</evidence>
<dbReference type="STRING" id="670386.D3BSK0"/>
<dbReference type="PANTHER" id="PTHR11693">
    <property type="entry name" value="ATP SYNTHASE GAMMA CHAIN"/>
    <property type="match status" value="1"/>
</dbReference>
<dbReference type="GeneID" id="31366438"/>
<evidence type="ECO:0000313" key="11">
    <source>
        <dbReference type="Proteomes" id="UP000001396"/>
    </source>
</evidence>
<dbReference type="Gene3D" id="1.10.287.80">
    <property type="entry name" value="ATP synthase, gamma subunit, helix hairpin domain"/>
    <property type="match status" value="1"/>
</dbReference>
<keyword evidence="3 9" id="KW-0813">Transport</keyword>
<dbReference type="NCBIfam" id="TIGR01146">
    <property type="entry name" value="ATPsyn_F1gamma"/>
    <property type="match status" value="1"/>
</dbReference>
<proteinExistence type="inferred from homology"/>
<dbReference type="EMBL" id="ADBJ01000054">
    <property type="protein sequence ID" value="EFA75465.1"/>
    <property type="molecule type" value="Genomic_DNA"/>
</dbReference>
<evidence type="ECO:0000256" key="9">
    <source>
        <dbReference type="RuleBase" id="RU004001"/>
    </source>
</evidence>
<dbReference type="AlphaFoldDB" id="D3BSK0"/>
<evidence type="ECO:0000256" key="5">
    <source>
        <dbReference type="ARBA" id="ARBA00023065"/>
    </source>
</evidence>
<comment type="subcellular location">
    <subcellularLocation>
        <location evidence="1">Membrane</location>
        <topology evidence="1">Peripheral membrane protein</topology>
    </subcellularLocation>
</comment>
<dbReference type="Gene3D" id="3.40.1380.10">
    <property type="match status" value="1"/>
</dbReference>
<keyword evidence="4 9" id="KW-0375">Hydrogen ion transport</keyword>
<protein>
    <recommendedName>
        <fullName evidence="9">ATP synthase subunit gamma</fullName>
    </recommendedName>
</protein>
<comment type="caution">
    <text evidence="10">The sequence shown here is derived from an EMBL/GenBank/DDBJ whole genome shotgun (WGS) entry which is preliminary data.</text>
</comment>
<keyword evidence="11" id="KW-1185">Reference proteome</keyword>
<dbReference type="GO" id="GO:0045259">
    <property type="term" value="C:proton-transporting ATP synthase complex"/>
    <property type="evidence" value="ECO:0007669"/>
    <property type="project" value="UniProtKB-KW"/>
</dbReference>
<dbReference type="GO" id="GO:0046933">
    <property type="term" value="F:proton-transporting ATP synthase activity, rotational mechanism"/>
    <property type="evidence" value="ECO:0007669"/>
    <property type="project" value="InterPro"/>
</dbReference>
<organism evidence="10 11">
    <name type="scientific">Heterostelium pallidum (strain ATCC 26659 / Pp 5 / PN500)</name>
    <name type="common">Cellular slime mold</name>
    <name type="synonym">Polysphondylium pallidum</name>
    <dbReference type="NCBI Taxonomy" id="670386"/>
    <lineage>
        <taxon>Eukaryota</taxon>
        <taxon>Amoebozoa</taxon>
        <taxon>Evosea</taxon>
        <taxon>Eumycetozoa</taxon>
        <taxon>Dictyostelia</taxon>
        <taxon>Acytosteliales</taxon>
        <taxon>Acytosteliaceae</taxon>
        <taxon>Heterostelium</taxon>
    </lineage>
</organism>
<dbReference type="InterPro" id="IPR035968">
    <property type="entry name" value="ATP_synth_F1_ATPase_gsu"/>
</dbReference>
<keyword evidence="7 9" id="KW-0139">CF(1)</keyword>
<dbReference type="InterPro" id="IPR000131">
    <property type="entry name" value="ATP_synth_F1_gsu"/>
</dbReference>
<dbReference type="Proteomes" id="UP000001396">
    <property type="component" value="Unassembled WGS sequence"/>
</dbReference>
<sequence length="309" mass="34468">MNRSIISSTQLFVRVANSQQQRNMATLKELKVRLGTVKTISKLTKTLHMVASSRLRSAEKKAEDLFGYNEGPSKLFTEITSTEGMDPQNTGEERSNKQLIIGVTTDTGMCGPVNHQVMRTTKALLSKDTNNEFLVSVTGMKGVSPITSTYPAKMFSSARDFGKSDYSFPETLAFLDKIIRAVPNFDGAYLVFNRFKNAMSYAVMSQFVPGFNLLEHNRDKFYQYQTTEDRAATMKDLSEFSLASNLWIALYQNRASETAARMISMDNASKNGEQISQALSLQYNRVRQAMITSELIEITSGAAAIEDSN</sequence>
<keyword evidence="5 9" id="KW-0406">Ion transport</keyword>
<comment type="subunit">
    <text evidence="9">F-type ATPases have 2 components, CF(1) - the catalytic core - and CF(0) - the membrane proton channel. CF(1) and CF(0) have multiple subunits.</text>
</comment>